<organism evidence="1">
    <name type="scientific">Pundamilia nyererei</name>
    <dbReference type="NCBI Taxonomy" id="303518"/>
    <lineage>
        <taxon>Eukaryota</taxon>
        <taxon>Metazoa</taxon>
        <taxon>Chordata</taxon>
        <taxon>Craniata</taxon>
        <taxon>Vertebrata</taxon>
        <taxon>Euteleostomi</taxon>
        <taxon>Actinopterygii</taxon>
        <taxon>Neopterygii</taxon>
        <taxon>Teleostei</taxon>
        <taxon>Neoteleostei</taxon>
        <taxon>Acanthomorphata</taxon>
        <taxon>Ovalentaria</taxon>
        <taxon>Cichlomorphae</taxon>
        <taxon>Cichliformes</taxon>
        <taxon>Cichlidae</taxon>
        <taxon>African cichlids</taxon>
        <taxon>Pseudocrenilabrinae</taxon>
        <taxon>Haplochromini</taxon>
        <taxon>Pundamilia</taxon>
    </lineage>
</organism>
<dbReference type="InterPro" id="IPR050143">
    <property type="entry name" value="TRIM/RBCC"/>
</dbReference>
<dbReference type="Ensembl" id="ENSPNYT00000010880.1">
    <property type="protein sequence ID" value="ENSPNYP00000010623.1"/>
    <property type="gene ID" value="ENSPNYG00000008053.1"/>
</dbReference>
<accession>A0A3B4FLI2</accession>
<sequence length="122" mass="14273">QAEQTETQIKQEFEALHRFLKEQEAARLSDLKAEEDQKNLMINQTIEEINGEMASLSNTIKLVEQEMSTQDIPFLKKYKETIRTWQSSPDPQMVSSALIDVAKHLGSLKYKVWEKMKRIVKY</sequence>
<evidence type="ECO:0000313" key="1">
    <source>
        <dbReference type="Ensembl" id="ENSPNYP00000010623.1"/>
    </source>
</evidence>
<dbReference type="GeneTree" id="ENSGT00970000193390"/>
<name>A0A3B4FLI2_9CICH</name>
<reference evidence="1" key="1">
    <citation type="submission" date="2023-09" db="UniProtKB">
        <authorList>
            <consortium name="Ensembl"/>
        </authorList>
    </citation>
    <scope>IDENTIFICATION</scope>
</reference>
<dbReference type="AlphaFoldDB" id="A0A3B4FLI2"/>
<dbReference type="PANTHER" id="PTHR24103">
    <property type="entry name" value="E3 UBIQUITIN-PROTEIN LIGASE TRIM"/>
    <property type="match status" value="1"/>
</dbReference>
<dbReference type="STRING" id="303518.ENSPNYP00000010623"/>
<protein>
    <submittedName>
        <fullName evidence="1">Uncharacterized protein</fullName>
    </submittedName>
</protein>
<proteinExistence type="predicted"/>